<organism evidence="4 5">
    <name type="scientific">Discostella pseudostelligera</name>
    <dbReference type="NCBI Taxonomy" id="259834"/>
    <lineage>
        <taxon>Eukaryota</taxon>
        <taxon>Sar</taxon>
        <taxon>Stramenopiles</taxon>
        <taxon>Ochrophyta</taxon>
        <taxon>Bacillariophyta</taxon>
        <taxon>Coscinodiscophyceae</taxon>
        <taxon>Thalassiosirophycidae</taxon>
        <taxon>Stephanodiscales</taxon>
        <taxon>Stephanodiscaceae</taxon>
        <taxon>Discostella</taxon>
    </lineage>
</organism>
<evidence type="ECO:0000256" key="1">
    <source>
        <dbReference type="SAM" id="Coils"/>
    </source>
</evidence>
<feature type="chain" id="PRO_5044746827" description="Thioredoxin domain-containing protein" evidence="2">
    <location>
        <begin position="27"/>
        <end position="223"/>
    </location>
</feature>
<dbReference type="PANTHER" id="PTHR45815">
    <property type="entry name" value="PROTEIN DISULFIDE-ISOMERASE A6"/>
    <property type="match status" value="1"/>
</dbReference>
<gene>
    <name evidence="4" type="ORF">ACHAWU_000118</name>
</gene>
<dbReference type="PANTHER" id="PTHR45815:SF3">
    <property type="entry name" value="PROTEIN DISULFIDE-ISOMERASE A6"/>
    <property type="match status" value="1"/>
</dbReference>
<feature type="coiled-coil region" evidence="1">
    <location>
        <begin position="165"/>
        <end position="192"/>
    </location>
</feature>
<dbReference type="SUPFAM" id="SSF52833">
    <property type="entry name" value="Thioredoxin-like"/>
    <property type="match status" value="1"/>
</dbReference>
<dbReference type="EMBL" id="JALLBG020000148">
    <property type="protein sequence ID" value="KAL3761631.1"/>
    <property type="molecule type" value="Genomic_DNA"/>
</dbReference>
<evidence type="ECO:0000313" key="4">
    <source>
        <dbReference type="EMBL" id="KAL3761631.1"/>
    </source>
</evidence>
<evidence type="ECO:0000256" key="2">
    <source>
        <dbReference type="SAM" id="SignalP"/>
    </source>
</evidence>
<dbReference type="Pfam" id="PF00085">
    <property type="entry name" value="Thioredoxin"/>
    <property type="match status" value="1"/>
</dbReference>
<feature type="signal peptide" evidence="2">
    <location>
        <begin position="1"/>
        <end position="26"/>
    </location>
</feature>
<keyword evidence="1" id="KW-0175">Coiled coil</keyword>
<dbReference type="PROSITE" id="PS00194">
    <property type="entry name" value="THIOREDOXIN_1"/>
    <property type="match status" value="1"/>
</dbReference>
<reference evidence="4 5" key="1">
    <citation type="submission" date="2024-10" db="EMBL/GenBank/DDBJ databases">
        <title>Updated reference genomes for cyclostephanoid diatoms.</title>
        <authorList>
            <person name="Roberts W.R."/>
            <person name="Alverson A.J."/>
        </authorList>
    </citation>
    <scope>NUCLEOTIDE SEQUENCE [LARGE SCALE GENOMIC DNA]</scope>
    <source>
        <strain evidence="4 5">AJA232-27</strain>
    </source>
</reference>
<dbReference type="PROSITE" id="PS51352">
    <property type="entry name" value="THIOREDOXIN_2"/>
    <property type="match status" value="1"/>
</dbReference>
<proteinExistence type="predicted"/>
<name>A0ABD3MI47_9STRA</name>
<dbReference type="Proteomes" id="UP001530293">
    <property type="component" value="Unassembled WGS sequence"/>
</dbReference>
<sequence length="223" mass="25331">MTILSSRYAIGMLVLALAAAADDALSTPADSVFRLNSSNYESTVFHSGNNGMVLFYQAWCGHCRRFMSVWERLAQETNPTIFIASVDCGAIAEADICRSSDVTTYPTLRYYLNRTEYDYRGSLSLDALHDFISSTLAVRCNPMLDVATCSEKARKYTTKWLSMETAKVRQEIERLELLMDRAESSATAELRRWMRERSDILKIILQHQTGQAKKESVQYGYEL</sequence>
<dbReference type="InterPro" id="IPR013766">
    <property type="entry name" value="Thioredoxin_domain"/>
</dbReference>
<keyword evidence="2" id="KW-0732">Signal</keyword>
<keyword evidence="5" id="KW-1185">Reference proteome</keyword>
<dbReference type="AlphaFoldDB" id="A0ABD3MI47"/>
<protein>
    <recommendedName>
        <fullName evidence="3">Thioredoxin domain-containing protein</fullName>
    </recommendedName>
</protein>
<evidence type="ECO:0000259" key="3">
    <source>
        <dbReference type="PROSITE" id="PS51352"/>
    </source>
</evidence>
<dbReference type="Gene3D" id="3.40.30.10">
    <property type="entry name" value="Glutaredoxin"/>
    <property type="match status" value="1"/>
</dbReference>
<dbReference type="InterPro" id="IPR036249">
    <property type="entry name" value="Thioredoxin-like_sf"/>
</dbReference>
<evidence type="ECO:0000313" key="5">
    <source>
        <dbReference type="Proteomes" id="UP001530293"/>
    </source>
</evidence>
<dbReference type="CDD" id="cd02961">
    <property type="entry name" value="PDI_a_family"/>
    <property type="match status" value="1"/>
</dbReference>
<comment type="caution">
    <text evidence="4">The sequence shown here is derived from an EMBL/GenBank/DDBJ whole genome shotgun (WGS) entry which is preliminary data.</text>
</comment>
<feature type="domain" description="Thioredoxin" evidence="3">
    <location>
        <begin position="14"/>
        <end position="137"/>
    </location>
</feature>
<accession>A0ABD3MI47</accession>
<dbReference type="InterPro" id="IPR017937">
    <property type="entry name" value="Thioredoxin_CS"/>
</dbReference>